<proteinExistence type="predicted"/>
<evidence type="ECO:0000313" key="2">
    <source>
        <dbReference type="Proteomes" id="UP000466694"/>
    </source>
</evidence>
<evidence type="ECO:0000313" key="1">
    <source>
        <dbReference type="EMBL" id="MQX10656.1"/>
    </source>
</evidence>
<dbReference type="AlphaFoldDB" id="A0A844AG67"/>
<gene>
    <name evidence="1" type="ORF">GHK48_20880</name>
</gene>
<dbReference type="RefSeq" id="WP_037434842.1">
    <property type="nucleotide sequence ID" value="NZ_BJNI01000007.1"/>
</dbReference>
<sequence>MTGGIPKTDAHQTSRFQWKKVEMPFEHSKRVLKLDRLRLRIPSGVRDKSPLAEIAQKELG</sequence>
<reference evidence="1 2" key="1">
    <citation type="journal article" date="2013" name="Genome Biol.">
        <title>Comparative genomics of the core and accessory genomes of 48 Sinorhizobium strains comprising five genospecies.</title>
        <authorList>
            <person name="Sugawara M."/>
            <person name="Epstein B."/>
            <person name="Badgley B.D."/>
            <person name="Unno T."/>
            <person name="Xu L."/>
            <person name="Reese J."/>
            <person name="Gyaneshwar P."/>
            <person name="Denny R."/>
            <person name="Mudge J."/>
            <person name="Bharti A.K."/>
            <person name="Farmer A.D."/>
            <person name="May G.D."/>
            <person name="Woodward J.E."/>
            <person name="Medigue C."/>
            <person name="Vallenet D."/>
            <person name="Lajus A."/>
            <person name="Rouy Z."/>
            <person name="Martinez-Vaz B."/>
            <person name="Tiffin P."/>
            <person name="Young N.D."/>
            <person name="Sadowsky M.J."/>
        </authorList>
    </citation>
    <scope>NUCLEOTIDE SEQUENCE [LARGE SCALE GENOMIC DNA]</scope>
    <source>
        <strain evidence="1 2">USDA205</strain>
    </source>
</reference>
<protein>
    <submittedName>
        <fullName evidence="1">Uncharacterized protein</fullName>
    </submittedName>
</protein>
<comment type="caution">
    <text evidence="1">The sequence shown here is derived from an EMBL/GenBank/DDBJ whole genome shotgun (WGS) entry which is preliminary data.</text>
</comment>
<accession>A0A844AG67</accession>
<dbReference type="Proteomes" id="UP000466694">
    <property type="component" value="Unassembled WGS sequence"/>
</dbReference>
<organism evidence="1 2">
    <name type="scientific">Rhizobium fredii</name>
    <name type="common">Sinorhizobium fredii</name>
    <dbReference type="NCBI Taxonomy" id="380"/>
    <lineage>
        <taxon>Bacteria</taxon>
        <taxon>Pseudomonadati</taxon>
        <taxon>Pseudomonadota</taxon>
        <taxon>Alphaproteobacteria</taxon>
        <taxon>Hyphomicrobiales</taxon>
        <taxon>Rhizobiaceae</taxon>
        <taxon>Sinorhizobium/Ensifer group</taxon>
        <taxon>Sinorhizobium</taxon>
    </lineage>
</organism>
<name>A0A844AG67_RHIFR</name>
<dbReference type="EMBL" id="WISZ01000155">
    <property type="protein sequence ID" value="MQX10656.1"/>
    <property type="molecule type" value="Genomic_DNA"/>
</dbReference>